<dbReference type="RefSeq" id="WP_130101900.1">
    <property type="nucleotide sequence ID" value="NZ_SDWW01000012.1"/>
</dbReference>
<dbReference type="SUPFAM" id="SSF46689">
    <property type="entry name" value="Homeodomain-like"/>
    <property type="match status" value="1"/>
</dbReference>
<comment type="caution">
    <text evidence="6">The sequence shown here is derived from an EMBL/GenBank/DDBJ whole genome shotgun (WGS) entry which is preliminary data.</text>
</comment>
<dbReference type="InterPro" id="IPR050109">
    <property type="entry name" value="HTH-type_TetR-like_transc_reg"/>
</dbReference>
<dbReference type="Gene3D" id="1.10.357.10">
    <property type="entry name" value="Tetracycline Repressor, domain 2"/>
    <property type="match status" value="1"/>
</dbReference>
<dbReference type="PANTHER" id="PTHR30055:SF238">
    <property type="entry name" value="MYCOFACTOCIN BIOSYNTHESIS TRANSCRIPTIONAL REGULATOR MFTR-RELATED"/>
    <property type="match status" value="1"/>
</dbReference>
<dbReference type="PANTHER" id="PTHR30055">
    <property type="entry name" value="HTH-TYPE TRANSCRIPTIONAL REGULATOR RUTR"/>
    <property type="match status" value="1"/>
</dbReference>
<feature type="domain" description="HTH tetR-type" evidence="5">
    <location>
        <begin position="20"/>
        <end position="80"/>
    </location>
</feature>
<reference evidence="6 7" key="1">
    <citation type="submission" date="2019-01" db="EMBL/GenBank/DDBJ databases">
        <title>Novel species of Cellulomonas.</title>
        <authorList>
            <person name="Liu Q."/>
            <person name="Xin Y.-H."/>
        </authorList>
    </citation>
    <scope>NUCLEOTIDE SEQUENCE [LARGE SCALE GENOMIC DNA]</scope>
    <source>
        <strain evidence="6 7">HLT2-17</strain>
    </source>
</reference>
<dbReference type="OrthoDB" id="8688418at2"/>
<evidence type="ECO:0000313" key="7">
    <source>
        <dbReference type="Proteomes" id="UP000293764"/>
    </source>
</evidence>
<dbReference type="EMBL" id="SDWW01000012">
    <property type="protein sequence ID" value="RYV51759.1"/>
    <property type="molecule type" value="Genomic_DNA"/>
</dbReference>
<protein>
    <submittedName>
        <fullName evidence="6">TetR/AcrR family transcriptional regulator</fullName>
    </submittedName>
</protein>
<keyword evidence="7" id="KW-1185">Reference proteome</keyword>
<name>A0A4Q5N116_9MICO</name>
<keyword evidence="2 4" id="KW-0238">DNA-binding</keyword>
<dbReference type="Gene3D" id="1.10.10.60">
    <property type="entry name" value="Homeodomain-like"/>
    <property type="match status" value="1"/>
</dbReference>
<proteinExistence type="predicted"/>
<dbReference type="PROSITE" id="PS01081">
    <property type="entry name" value="HTH_TETR_1"/>
    <property type="match status" value="1"/>
</dbReference>
<dbReference type="Pfam" id="PF00440">
    <property type="entry name" value="TetR_N"/>
    <property type="match status" value="1"/>
</dbReference>
<dbReference type="PROSITE" id="PS50977">
    <property type="entry name" value="HTH_TETR_2"/>
    <property type="match status" value="1"/>
</dbReference>
<feature type="DNA-binding region" description="H-T-H motif" evidence="4">
    <location>
        <begin position="43"/>
        <end position="62"/>
    </location>
</feature>
<dbReference type="InterPro" id="IPR001647">
    <property type="entry name" value="HTH_TetR"/>
</dbReference>
<evidence type="ECO:0000313" key="6">
    <source>
        <dbReference type="EMBL" id="RYV51759.1"/>
    </source>
</evidence>
<dbReference type="AlphaFoldDB" id="A0A4Q5N116"/>
<evidence type="ECO:0000256" key="3">
    <source>
        <dbReference type="ARBA" id="ARBA00023163"/>
    </source>
</evidence>
<keyword evidence="1" id="KW-0805">Transcription regulation</keyword>
<sequence>MSSVSESSAPPAGLRSRKKAARREALIDATHLLVEREGLDGATVEAICAEAGVSTRTFFNYFASKDDAVLGIEPWAMDPAVADAFAAGGPTGHLMTDLEVLVTWLLDKPMIGKDRIARVMALAQHEPRLLLAQVAWMEKSRGEVEALIRRRLGPDVPADRVELIGILVMVLTRSAFVRWEATGGEGGAQDQLAGVVHDLRGLLAET</sequence>
<evidence type="ECO:0000256" key="1">
    <source>
        <dbReference type="ARBA" id="ARBA00023015"/>
    </source>
</evidence>
<dbReference type="InterPro" id="IPR009057">
    <property type="entry name" value="Homeodomain-like_sf"/>
</dbReference>
<evidence type="ECO:0000256" key="4">
    <source>
        <dbReference type="PROSITE-ProRule" id="PRU00335"/>
    </source>
</evidence>
<evidence type="ECO:0000259" key="5">
    <source>
        <dbReference type="PROSITE" id="PS50977"/>
    </source>
</evidence>
<keyword evidence="3" id="KW-0804">Transcription</keyword>
<dbReference type="InterPro" id="IPR023772">
    <property type="entry name" value="DNA-bd_HTH_TetR-type_CS"/>
</dbReference>
<evidence type="ECO:0000256" key="2">
    <source>
        <dbReference type="ARBA" id="ARBA00023125"/>
    </source>
</evidence>
<gene>
    <name evidence="6" type="ORF">EUA98_06715</name>
</gene>
<dbReference type="Proteomes" id="UP000293764">
    <property type="component" value="Unassembled WGS sequence"/>
</dbReference>
<organism evidence="6 7">
    <name type="scientific">Pengzhenrongella frigida</name>
    <dbReference type="NCBI Taxonomy" id="1259133"/>
    <lineage>
        <taxon>Bacteria</taxon>
        <taxon>Bacillati</taxon>
        <taxon>Actinomycetota</taxon>
        <taxon>Actinomycetes</taxon>
        <taxon>Micrococcales</taxon>
        <taxon>Pengzhenrongella</taxon>
    </lineage>
</organism>
<accession>A0A4Q5N116</accession>
<dbReference type="GO" id="GO:0000976">
    <property type="term" value="F:transcription cis-regulatory region binding"/>
    <property type="evidence" value="ECO:0007669"/>
    <property type="project" value="TreeGrafter"/>
</dbReference>
<dbReference type="GO" id="GO:0003700">
    <property type="term" value="F:DNA-binding transcription factor activity"/>
    <property type="evidence" value="ECO:0007669"/>
    <property type="project" value="TreeGrafter"/>
</dbReference>